<feature type="domain" description="DDH" evidence="1">
    <location>
        <begin position="20"/>
        <end position="151"/>
    </location>
</feature>
<accession>A0B7D3</accession>
<dbReference type="RefSeq" id="WP_011696003.1">
    <property type="nucleotide sequence ID" value="NC_008553.1"/>
</dbReference>
<keyword evidence="4" id="KW-1185">Reference proteome</keyword>
<organism evidence="3 4">
    <name type="scientific">Methanothrix thermoacetophila (strain DSM 6194 / JCM 14653 / NBRC 101360 / PT)</name>
    <name type="common">Methanosaeta thermophila</name>
    <dbReference type="NCBI Taxonomy" id="349307"/>
    <lineage>
        <taxon>Archaea</taxon>
        <taxon>Methanobacteriati</taxon>
        <taxon>Methanobacteriota</taxon>
        <taxon>Stenosarchaea group</taxon>
        <taxon>Methanomicrobia</taxon>
        <taxon>Methanotrichales</taxon>
        <taxon>Methanotrichaceae</taxon>
        <taxon>Methanothrix</taxon>
    </lineage>
</organism>
<evidence type="ECO:0000313" key="4">
    <source>
        <dbReference type="Proteomes" id="UP000000674"/>
    </source>
</evidence>
<dbReference type="Gene3D" id="3.90.1640.10">
    <property type="entry name" value="inorganic pyrophosphatase (n-terminal core)"/>
    <property type="match status" value="1"/>
</dbReference>
<dbReference type="EMBL" id="CP000477">
    <property type="protein sequence ID" value="ABK14607.1"/>
    <property type="molecule type" value="Genomic_DNA"/>
</dbReference>
<dbReference type="GeneID" id="4462109"/>
<dbReference type="HOGENOM" id="CLU_070736_0_0_2"/>
<dbReference type="SUPFAM" id="SSF64182">
    <property type="entry name" value="DHH phosphoesterases"/>
    <property type="match status" value="1"/>
</dbReference>
<dbReference type="InterPro" id="IPR001667">
    <property type="entry name" value="DDH_dom"/>
</dbReference>
<evidence type="ECO:0000313" key="3">
    <source>
        <dbReference type="EMBL" id="ABK14607.1"/>
    </source>
</evidence>
<gene>
    <name evidence="3" type="ordered locus">Mthe_0818</name>
</gene>
<dbReference type="AlphaFoldDB" id="A0B7D3"/>
<dbReference type="PANTHER" id="PTHR47618">
    <property type="entry name" value="BIFUNCTIONAL OLIGORIBONUCLEASE AND PAP PHOSPHATASE NRNA"/>
    <property type="match status" value="1"/>
</dbReference>
<evidence type="ECO:0000259" key="1">
    <source>
        <dbReference type="Pfam" id="PF01368"/>
    </source>
</evidence>
<dbReference type="PANTHER" id="PTHR47618:SF1">
    <property type="entry name" value="BIFUNCTIONAL OLIGORIBONUCLEASE AND PAP PHOSPHATASE NRNA"/>
    <property type="match status" value="1"/>
</dbReference>
<feature type="domain" description="DHHA1" evidence="2">
    <location>
        <begin position="240"/>
        <end position="309"/>
    </location>
</feature>
<dbReference type="OrthoDB" id="350705at2157"/>
<name>A0B7D3_METTP</name>
<evidence type="ECO:0000259" key="2">
    <source>
        <dbReference type="Pfam" id="PF02272"/>
    </source>
</evidence>
<dbReference type="Proteomes" id="UP000000674">
    <property type="component" value="Chromosome"/>
</dbReference>
<protein>
    <submittedName>
        <fullName evidence="3">Phosphoesterase, RecJ domain protein</fullName>
    </submittedName>
</protein>
<dbReference type="STRING" id="349307.Mthe_0818"/>
<dbReference type="Pfam" id="PF01368">
    <property type="entry name" value="DHH"/>
    <property type="match status" value="1"/>
</dbReference>
<dbReference type="Pfam" id="PF02272">
    <property type="entry name" value="DHHA1"/>
    <property type="match status" value="1"/>
</dbReference>
<dbReference type="InterPro" id="IPR038763">
    <property type="entry name" value="DHH_sf"/>
</dbReference>
<proteinExistence type="predicted"/>
<sequence length="315" mass="33707">MRILESDAIKHLCDRRKIYLCHKNADPDAIGSAFALSWLFGGDIGAVGDLSKAASQLADSIGIKPIIDPDLQSYDLVVLIDTSVSSQIGGAMLRRYGVIDHHLDTDLLEDAEFYIQREVDSTAQIVWDIIKSSGMADRVPREVALALLAGIVSDTGRFRHASSEAFRCVHEILEAGDVDYGEVMEILSRAPMDLSQRVAVLKAATRARISWKGEWIIACTEVSAFEGSSAMALIDLGADIAFAASSHGGVFRVSGRASFRAIQAGIDLADLMKSIARSHGGSGGGHRGAAAMEACHPAGRLLAELTEAAFERLKA</sequence>
<reference evidence="3 4" key="1">
    <citation type="submission" date="2006-10" db="EMBL/GenBank/DDBJ databases">
        <title>Complete sequence of Methanosaeta thermophila PT.</title>
        <authorList>
            <consortium name="US DOE Joint Genome Institute"/>
            <person name="Copeland A."/>
            <person name="Lucas S."/>
            <person name="Lapidus A."/>
            <person name="Barry K."/>
            <person name="Detter J.C."/>
            <person name="Glavina del Rio T."/>
            <person name="Hammon N."/>
            <person name="Israni S."/>
            <person name="Pitluck S."/>
            <person name="Chain P."/>
            <person name="Malfatti S."/>
            <person name="Shin M."/>
            <person name="Vergez L."/>
            <person name="Schmutz J."/>
            <person name="Larimer F."/>
            <person name="Land M."/>
            <person name="Hauser L."/>
            <person name="Kyrpides N."/>
            <person name="Kim E."/>
            <person name="Smith K.S."/>
            <person name="Ingram-Smith C."/>
            <person name="Richardson P."/>
        </authorList>
    </citation>
    <scope>NUCLEOTIDE SEQUENCE [LARGE SCALE GENOMIC DNA]</scope>
    <source>
        <strain evidence="4">DSM 6194 / JCM 14653 / NBRC 101360 / PT</strain>
    </source>
</reference>
<dbReference type="InterPro" id="IPR051319">
    <property type="entry name" value="Oligoribo/pAp-PDE_c-di-AMP_PDE"/>
</dbReference>
<dbReference type="InterPro" id="IPR003156">
    <property type="entry name" value="DHHA1_dom"/>
</dbReference>
<dbReference type="KEGG" id="mtp:Mthe_0818"/>
<dbReference type="GO" id="GO:0003676">
    <property type="term" value="F:nucleic acid binding"/>
    <property type="evidence" value="ECO:0007669"/>
    <property type="project" value="InterPro"/>
</dbReference>